<keyword evidence="2" id="KW-0812">Transmembrane</keyword>
<keyword evidence="2" id="KW-0472">Membrane</keyword>
<feature type="compositionally biased region" description="Polar residues" evidence="1">
    <location>
        <begin position="240"/>
        <end position="254"/>
    </location>
</feature>
<evidence type="ECO:0000313" key="3">
    <source>
        <dbReference type="EMBL" id="KAK7470499.1"/>
    </source>
</evidence>
<feature type="transmembrane region" description="Helical" evidence="2">
    <location>
        <begin position="158"/>
        <end position="179"/>
    </location>
</feature>
<feature type="region of interest" description="Disordered" evidence="1">
    <location>
        <begin position="240"/>
        <end position="297"/>
    </location>
</feature>
<reference evidence="3 4" key="1">
    <citation type="submission" date="2024-01" db="EMBL/GenBank/DDBJ databases">
        <title>A draft genome for the cacao thread blight pathogen Marasmiellus scandens.</title>
        <authorList>
            <person name="Baruah I.K."/>
            <person name="Leung J."/>
            <person name="Bukari Y."/>
            <person name="Amoako-Attah I."/>
            <person name="Meinhardt L.W."/>
            <person name="Bailey B.A."/>
            <person name="Cohen S.P."/>
        </authorList>
    </citation>
    <scope>NUCLEOTIDE SEQUENCE [LARGE SCALE GENOMIC DNA]</scope>
    <source>
        <strain evidence="3 4">GH-19</strain>
    </source>
</reference>
<dbReference type="CDD" id="cd12087">
    <property type="entry name" value="TM_EGFR-like"/>
    <property type="match status" value="1"/>
</dbReference>
<dbReference type="EMBL" id="JBANRG010000002">
    <property type="protein sequence ID" value="KAK7470499.1"/>
    <property type="molecule type" value="Genomic_DNA"/>
</dbReference>
<comment type="caution">
    <text evidence="3">The sequence shown here is derived from an EMBL/GenBank/DDBJ whole genome shotgun (WGS) entry which is preliminary data.</text>
</comment>
<accession>A0ABR1K0P1</accession>
<keyword evidence="2" id="KW-1133">Transmembrane helix</keyword>
<evidence type="ECO:0000256" key="2">
    <source>
        <dbReference type="SAM" id="Phobius"/>
    </source>
</evidence>
<name>A0ABR1K0P1_9AGAR</name>
<dbReference type="Gene3D" id="2.60.120.260">
    <property type="entry name" value="Galactose-binding domain-like"/>
    <property type="match status" value="1"/>
</dbReference>
<proteinExistence type="predicted"/>
<dbReference type="Proteomes" id="UP001498398">
    <property type="component" value="Unassembled WGS sequence"/>
</dbReference>
<evidence type="ECO:0000256" key="1">
    <source>
        <dbReference type="SAM" id="MobiDB-lite"/>
    </source>
</evidence>
<evidence type="ECO:0000313" key="4">
    <source>
        <dbReference type="Proteomes" id="UP001498398"/>
    </source>
</evidence>
<feature type="region of interest" description="Disordered" evidence="1">
    <location>
        <begin position="117"/>
        <end position="153"/>
    </location>
</feature>
<sequence>MSTVFANDPQIKYSSGWDFDEQRFPGVRWTEQSGSTATYIFNGTRIEVLGTKSHHNSNSTATLTVDSQEFDSLSNNGPLLSLTNLTRGVHTLVIKSRQGLLMLNSIVVDDFLTPSAEQPSTASLDPTASQRAPSQPGQSVDNTEASGSPSQANNIGRIVGGAVAGVVILLLIGLSFCMLRRRKRKHGLVSAEPNLAPIPFRIEEFLAPLHEAERSPASVPTMTLSRASAIAGSLTILDTGSTNNNQEMSRSSSIYKEVLDDGRKPSVIPEPQAAEPPGGDLESLRTTWSEAPPSYKS</sequence>
<gene>
    <name evidence="3" type="ORF">VKT23_001925</name>
</gene>
<organism evidence="3 4">
    <name type="scientific">Marasmiellus scandens</name>
    <dbReference type="NCBI Taxonomy" id="2682957"/>
    <lineage>
        <taxon>Eukaryota</taxon>
        <taxon>Fungi</taxon>
        <taxon>Dikarya</taxon>
        <taxon>Basidiomycota</taxon>
        <taxon>Agaricomycotina</taxon>
        <taxon>Agaricomycetes</taxon>
        <taxon>Agaricomycetidae</taxon>
        <taxon>Agaricales</taxon>
        <taxon>Marasmiineae</taxon>
        <taxon>Omphalotaceae</taxon>
        <taxon>Marasmiellus</taxon>
    </lineage>
</organism>
<protein>
    <submittedName>
        <fullName evidence="3">Uncharacterized protein</fullName>
    </submittedName>
</protein>
<keyword evidence="4" id="KW-1185">Reference proteome</keyword>